<dbReference type="AlphaFoldDB" id="A0A3A1VRG6"/>
<gene>
    <name evidence="1" type="ORF">D3P08_00460</name>
</gene>
<sequence>MNKNIDLYTKLFVDCNEGKDWVINTVSKIVYGTTNGSCVSTEQADIYIFNNEDYNEVKSNQGNDKFLFTSITLRSNPQRVWGIVSMLNRFLICCRGYGTLNVRVILRICFYE</sequence>
<keyword evidence="2" id="KW-1185">Reference proteome</keyword>
<comment type="caution">
    <text evidence="1">The sequence shown here is derived from an EMBL/GenBank/DDBJ whole genome shotgun (WGS) entry which is preliminary data.</text>
</comment>
<proteinExistence type="predicted"/>
<evidence type="ECO:0000313" key="2">
    <source>
        <dbReference type="Proteomes" id="UP000266482"/>
    </source>
</evidence>
<name>A0A3A1VRG6_9BACL</name>
<protein>
    <submittedName>
        <fullName evidence="1">Uncharacterized protein</fullName>
    </submittedName>
</protein>
<organism evidence="1 2">
    <name type="scientific">Paenibacillus nanensis</name>
    <dbReference type="NCBI Taxonomy" id="393251"/>
    <lineage>
        <taxon>Bacteria</taxon>
        <taxon>Bacillati</taxon>
        <taxon>Bacillota</taxon>
        <taxon>Bacilli</taxon>
        <taxon>Bacillales</taxon>
        <taxon>Paenibacillaceae</taxon>
        <taxon>Paenibacillus</taxon>
    </lineage>
</organism>
<reference evidence="1 2" key="1">
    <citation type="submission" date="2018-09" db="EMBL/GenBank/DDBJ databases">
        <title>Paenibacillus aracenensis nov. sp. isolated from a cave in southern Spain.</title>
        <authorList>
            <person name="Jurado V."/>
            <person name="Gutierrez-Patricio S."/>
            <person name="Gonzalez-Pimentel J.L."/>
            <person name="Miller A.Z."/>
            <person name="Laiz L."/>
            <person name="Saiz-Jimenez C."/>
        </authorList>
    </citation>
    <scope>NUCLEOTIDE SEQUENCE [LARGE SCALE GENOMIC DNA]</scope>
    <source>
        <strain evidence="1 2">DSM 22867</strain>
    </source>
</reference>
<dbReference type="Proteomes" id="UP000266482">
    <property type="component" value="Unassembled WGS sequence"/>
</dbReference>
<accession>A0A3A1VRG6</accession>
<dbReference type="EMBL" id="QXQA01000001">
    <property type="protein sequence ID" value="RIX60100.1"/>
    <property type="molecule type" value="Genomic_DNA"/>
</dbReference>
<evidence type="ECO:0000313" key="1">
    <source>
        <dbReference type="EMBL" id="RIX60100.1"/>
    </source>
</evidence>